<evidence type="ECO:0000313" key="2">
    <source>
        <dbReference type="Proteomes" id="UP001186944"/>
    </source>
</evidence>
<dbReference type="PANTHER" id="PTHR46579:SF1">
    <property type="entry name" value="F5_8 TYPE C DOMAIN-CONTAINING PROTEIN"/>
    <property type="match status" value="1"/>
</dbReference>
<dbReference type="InterPro" id="IPR009667">
    <property type="entry name" value="DUF1258"/>
</dbReference>
<dbReference type="Pfam" id="PF06869">
    <property type="entry name" value="DUF1258"/>
    <property type="match status" value="1"/>
</dbReference>
<name>A0AA88XME3_PINIB</name>
<accession>A0AA88XME3</accession>
<dbReference type="PANTHER" id="PTHR46579">
    <property type="entry name" value="F5/8 TYPE C DOMAIN-CONTAINING PROTEIN-RELATED"/>
    <property type="match status" value="1"/>
</dbReference>
<gene>
    <name evidence="1" type="ORF">FSP39_004118</name>
</gene>
<sequence>MTVNICQRVSAEVEEPSVDQSADESIIETFTVSDVLEKMERPCNIGKETQTESICYQTSHVVKDKTESGTIIGDWTEGFSDEETENESTINFEKSEFSEGSFDSQFEVLMNAFQKEEKDRNEDLLADEDDVHALYDPETIAHMGNVILSDEPILIQEKVQSDSQREEGKESLFESSPHTLGVTILLICCFMIRFRLPDEAVSYLLRIMACLLPHGHKLMGSLYHFRNFLRKYSKDILPSIYYHCNFCYEHVEKKSKVCSGCGKSLLHSGSVAYFVQLKLVSQLSALWKNPTFCHFVRNHRFEHMKSNTAQNLSDIYDGELYQTFYKNNGILSDKNNLSFSLNTDGAPLFKSSSVSIWPVYLLVNELPIAQRKKRHFSLFYGVWIASKKPQMWSFLRPLFDELKHLESNGHQFSDYADQSFISKSILLTCTCDLPARAIVYNCNQFNGEYSCWYCLQRGETYHHNTGGISHIFPLQKTDPKGPPRTKDSVIKDVETAVINIRNRITRSTVNGHKGKFWFLYLSYFDPIHSCVIDYMHGICLGIMKQLLTLWFDKKYKDDTFSYFHAREKVNAHLRKIKPAMFVTRIPRALDDLSHWKSSEYRNFLLFWGIPLMKDVLHSQYFIHFCLIARSVFLLSKEGVTLQEVSEAESALLLFVEMYETLYGRRFMTLNLHQLLHLSDCVRQTGPLYVNNCFIFEDLNGFIIKHIHGTQGIDTQITNIISLLKVPPILFDKFCADSVDEEISLLYSELLDSVAGRQKIDDDIEPGVRSIGSAVFKTLTREEIDSLMKYGVRDSNVKEFQRVNMYKKGFYVYASGYGRLQKRQQSIVTCKVGNEFRFCEVIAFLQIESLQNTLNVAKVKHFKSKHMLGHIWEVTKTEETDFIPINCILNVNNLVFVEDKQYICPSPNRYDRD</sequence>
<dbReference type="EMBL" id="VSWD01000012">
    <property type="protein sequence ID" value="KAK3085488.1"/>
    <property type="molecule type" value="Genomic_DNA"/>
</dbReference>
<evidence type="ECO:0008006" key="3">
    <source>
        <dbReference type="Google" id="ProtNLM"/>
    </source>
</evidence>
<keyword evidence="2" id="KW-1185">Reference proteome</keyword>
<proteinExistence type="predicted"/>
<evidence type="ECO:0000313" key="1">
    <source>
        <dbReference type="EMBL" id="KAK3085488.1"/>
    </source>
</evidence>
<organism evidence="1 2">
    <name type="scientific">Pinctada imbricata</name>
    <name type="common">Atlantic pearl-oyster</name>
    <name type="synonym">Pinctada martensii</name>
    <dbReference type="NCBI Taxonomy" id="66713"/>
    <lineage>
        <taxon>Eukaryota</taxon>
        <taxon>Metazoa</taxon>
        <taxon>Spiralia</taxon>
        <taxon>Lophotrochozoa</taxon>
        <taxon>Mollusca</taxon>
        <taxon>Bivalvia</taxon>
        <taxon>Autobranchia</taxon>
        <taxon>Pteriomorphia</taxon>
        <taxon>Pterioida</taxon>
        <taxon>Pterioidea</taxon>
        <taxon>Pteriidae</taxon>
        <taxon>Pinctada</taxon>
    </lineage>
</organism>
<dbReference type="Proteomes" id="UP001186944">
    <property type="component" value="Unassembled WGS sequence"/>
</dbReference>
<comment type="caution">
    <text evidence="1">The sequence shown here is derived from an EMBL/GenBank/DDBJ whole genome shotgun (WGS) entry which is preliminary data.</text>
</comment>
<reference evidence="1" key="1">
    <citation type="submission" date="2019-08" db="EMBL/GenBank/DDBJ databases">
        <title>The improved chromosome-level genome for the pearl oyster Pinctada fucata martensii using PacBio sequencing and Hi-C.</title>
        <authorList>
            <person name="Zheng Z."/>
        </authorList>
    </citation>
    <scope>NUCLEOTIDE SEQUENCE</scope>
    <source>
        <strain evidence="1">ZZ-2019</strain>
        <tissue evidence="1">Adductor muscle</tissue>
    </source>
</reference>
<dbReference type="AlphaFoldDB" id="A0AA88XME3"/>
<protein>
    <recommendedName>
        <fullName evidence="3">Transposase domain-containing protein</fullName>
    </recommendedName>
</protein>